<dbReference type="STRING" id="254406.SAMN04488042_101424"/>
<feature type="signal peptide" evidence="2">
    <location>
        <begin position="1"/>
        <end position="23"/>
    </location>
</feature>
<protein>
    <submittedName>
        <fullName evidence="4">Uncharacterized conserved protein</fullName>
    </submittedName>
</protein>
<dbReference type="Proteomes" id="UP000199144">
    <property type="component" value="Unassembled WGS sequence"/>
</dbReference>
<proteinExistence type="predicted"/>
<organism evidence="4 5">
    <name type="scientific">Shimia aestuarii</name>
    <dbReference type="NCBI Taxonomy" id="254406"/>
    <lineage>
        <taxon>Bacteria</taxon>
        <taxon>Pseudomonadati</taxon>
        <taxon>Pseudomonadota</taxon>
        <taxon>Alphaproteobacteria</taxon>
        <taxon>Rhodobacterales</taxon>
        <taxon>Roseobacteraceae</taxon>
    </lineage>
</organism>
<dbReference type="Pfam" id="PF06904">
    <property type="entry name" value="Extensin-like_C"/>
    <property type="match status" value="1"/>
</dbReference>
<sequence length="294" mass="31514">MRGRAAITACIIAGLCLMDAAFAGAPTRSLRPVTREHVFPVALPSFAPDRSVRPVPRPDRQSRKVAAAAAVAPAAPVAKKKPDIKPAPTQPFDPLEAAMPQRDGLDAKPSKEGKNVGNGMVRLCRDRKLIGKEIAPVPARVAGCGISKGAIQLYEVNGVKLSTPAVMRCETAQSLSKWIENGVEPAVKRYGGGVVELKVAAGYACRTRNNRKGAKISEHGKGNAIDISAFRLKNGDEISVLKDWGGGKKGRILKKMHKNACGPFGTVLGPRADRYHKDHFHLDVARHRGGPYCR</sequence>
<evidence type="ECO:0000256" key="1">
    <source>
        <dbReference type="SAM" id="MobiDB-lite"/>
    </source>
</evidence>
<evidence type="ECO:0000313" key="4">
    <source>
        <dbReference type="EMBL" id="SFL49264.1"/>
    </source>
</evidence>
<evidence type="ECO:0000259" key="3">
    <source>
        <dbReference type="Pfam" id="PF06904"/>
    </source>
</evidence>
<accession>A0A1I4I4S4</accession>
<gene>
    <name evidence="4" type="ORF">SAMN04488042_101424</name>
</gene>
<name>A0A1I4I4S4_9RHOB</name>
<feature type="region of interest" description="Disordered" evidence="1">
    <location>
        <begin position="77"/>
        <end position="118"/>
    </location>
</feature>
<evidence type="ECO:0000313" key="5">
    <source>
        <dbReference type="Proteomes" id="UP000199144"/>
    </source>
</evidence>
<dbReference type="AlphaFoldDB" id="A0A1I4I4S4"/>
<evidence type="ECO:0000256" key="2">
    <source>
        <dbReference type="SAM" id="SignalP"/>
    </source>
</evidence>
<keyword evidence="2" id="KW-0732">Signal</keyword>
<keyword evidence="5" id="KW-1185">Reference proteome</keyword>
<dbReference type="InterPro" id="IPR009683">
    <property type="entry name" value="Extensin-like_C"/>
</dbReference>
<feature type="chain" id="PRO_5011470276" evidence="2">
    <location>
        <begin position="24"/>
        <end position="294"/>
    </location>
</feature>
<dbReference type="EMBL" id="FOTQ01000001">
    <property type="protein sequence ID" value="SFL49264.1"/>
    <property type="molecule type" value="Genomic_DNA"/>
</dbReference>
<feature type="compositionally biased region" description="Basic and acidic residues" evidence="1">
    <location>
        <begin position="103"/>
        <end position="114"/>
    </location>
</feature>
<reference evidence="4 5" key="1">
    <citation type="submission" date="2016-10" db="EMBL/GenBank/DDBJ databases">
        <authorList>
            <person name="de Groot N.N."/>
        </authorList>
    </citation>
    <scope>NUCLEOTIDE SEQUENCE [LARGE SCALE GENOMIC DNA]</scope>
    <source>
        <strain evidence="4 5">DSM 15283</strain>
    </source>
</reference>
<feature type="domain" description="Extensin-like C-terminal" evidence="3">
    <location>
        <begin position="140"/>
        <end position="294"/>
    </location>
</feature>